<feature type="domain" description="HECT" evidence="4">
    <location>
        <begin position="340"/>
        <end position="659"/>
    </location>
</feature>
<accession>A0A8M9PBY0</accession>
<keyword evidence="1" id="KW-0808">Transferase</keyword>
<evidence type="ECO:0000256" key="3">
    <source>
        <dbReference type="PROSITE-ProRule" id="PRU00104"/>
    </source>
</evidence>
<dbReference type="KEGG" id="dre:100536045"/>
<proteinExistence type="predicted"/>
<dbReference type="Pfam" id="PF00632">
    <property type="entry name" value="HECT"/>
    <property type="match status" value="1"/>
</dbReference>
<dbReference type="Proteomes" id="UP000000437">
    <property type="component" value="Chromosome 3"/>
</dbReference>
<evidence type="ECO:0000259" key="4">
    <source>
        <dbReference type="PROSITE" id="PS50237"/>
    </source>
</evidence>
<dbReference type="PROSITE" id="PS50237">
    <property type="entry name" value="HECT"/>
    <property type="match status" value="1"/>
</dbReference>
<reference evidence="6" key="1">
    <citation type="submission" date="2025-08" db="UniProtKB">
        <authorList>
            <consortium name="RefSeq"/>
        </authorList>
    </citation>
    <scope>IDENTIFICATION</scope>
    <source>
        <strain evidence="6">Tuebingen</strain>
        <tissue evidence="6">Fibroblasts and whole tissue</tissue>
    </source>
</reference>
<dbReference type="InterPro" id="IPR000569">
    <property type="entry name" value="HECT_dom"/>
</dbReference>
<gene>
    <name evidence="6" type="primary">LOC100536045</name>
</gene>
<dbReference type="GO" id="GO:0004842">
    <property type="term" value="F:ubiquitin-protein transferase activity"/>
    <property type="evidence" value="ECO:0007669"/>
    <property type="project" value="InterPro"/>
</dbReference>
<evidence type="ECO:0000256" key="1">
    <source>
        <dbReference type="ARBA" id="ARBA00022679"/>
    </source>
</evidence>
<dbReference type="SUPFAM" id="SSF56204">
    <property type="entry name" value="Hect, E3 ligase catalytic domain"/>
    <property type="match status" value="1"/>
</dbReference>
<dbReference type="RefSeq" id="XP_021328572.2">
    <property type="nucleotide sequence ID" value="XM_021472897.3"/>
</dbReference>
<dbReference type="Gene3D" id="3.30.2410.10">
    <property type="entry name" value="Hect, E3 ligase catalytic domain"/>
    <property type="match status" value="1"/>
</dbReference>
<dbReference type="AlphaFoldDB" id="A0A8M9PBY0"/>
<dbReference type="SMART" id="SM00119">
    <property type="entry name" value="HECTc"/>
    <property type="match status" value="1"/>
</dbReference>
<dbReference type="InterPro" id="IPR035983">
    <property type="entry name" value="Hect_E3_ubiquitin_ligase"/>
</dbReference>
<organism evidence="5 6">
    <name type="scientific">Danio rerio</name>
    <name type="common">Zebrafish</name>
    <name type="synonym">Brachydanio rerio</name>
    <dbReference type="NCBI Taxonomy" id="7955"/>
    <lineage>
        <taxon>Eukaryota</taxon>
        <taxon>Metazoa</taxon>
        <taxon>Chordata</taxon>
        <taxon>Craniata</taxon>
        <taxon>Vertebrata</taxon>
        <taxon>Euteleostomi</taxon>
        <taxon>Actinopterygii</taxon>
        <taxon>Neopterygii</taxon>
        <taxon>Teleostei</taxon>
        <taxon>Ostariophysi</taxon>
        <taxon>Cypriniformes</taxon>
        <taxon>Danionidae</taxon>
        <taxon>Danioninae</taxon>
        <taxon>Danio</taxon>
    </lineage>
</organism>
<name>A0A8M9PBY0_DANRE</name>
<dbReference type="GeneID" id="100536045"/>
<protein>
    <submittedName>
        <fullName evidence="6">G2/M phase-specific E3 ubiquitin-protein ligase isoform X1</fullName>
    </submittedName>
</protein>
<sequence length="659" mass="74227">MYCPYCGASLDSCPSFCSKCGKNITFLKGKVPDGNEPSTSGGKTETSSVDCFMKFRAIKEKERKTFFTKKSHASKKDKGVKIYIGSMERHCGVLKPLRGKRLPLEVETNWTSEQVLIAGKKKVKDFNQDMEDGPYVLLYPDGSEVKNIPGTNTPFKLQLYKEAIGKAYQRITLYICTVEDFFATDCNEDSSSEDSVVQVKFTSHSQHDESDTLIWDSADEAGSSSHRPPDHSLPVQEQEAGKIRTNIQEHVRDQQKCYTNYTRLYAPIVIESDSEGSDQSTQHVEEEWISDAISAADIVSDLSQKIIRTSCSRFNINRANIWDGAVRGFKRASYDPLHDMLVKFTDDEGSTEDAVDTGGPKREFLTLLMDCLKARRIFDGPENGRFLTFNNAAVREDEYFLAGRMIAVSIVHGGPGPRFLSNMLYDYLIGRTDINGTVEDVTDETMKAALIEISSAESLDELHTLIEKYESLLQTAGCFDFPQSVKGKDNIVKDFILWYIIYRNQYSVQRFRDGLSTLDVINALQQHPIAFRPYMCYSVDRLTAVSLEDVFKPQLSEPGSTRRQEETRILGYWRDYLLDTGEQETGVSLQNILMFATGLDSLPPSTIVPQPRLIFERSSKFPIASTCANTIKLPVSKSYDEFKNAMDFGIQNSPGFGLR</sequence>
<evidence type="ECO:0000313" key="5">
    <source>
        <dbReference type="Proteomes" id="UP000000437"/>
    </source>
</evidence>
<keyword evidence="2 3" id="KW-0833">Ubl conjugation pathway</keyword>
<evidence type="ECO:0000313" key="6">
    <source>
        <dbReference type="RefSeq" id="XP_021328572.2"/>
    </source>
</evidence>
<evidence type="ECO:0000256" key="2">
    <source>
        <dbReference type="ARBA" id="ARBA00022786"/>
    </source>
</evidence>
<keyword evidence="5" id="KW-1185">Reference proteome</keyword>
<dbReference type="Gene3D" id="3.90.1750.10">
    <property type="entry name" value="Hect, E3 ligase catalytic domains"/>
    <property type="match status" value="1"/>
</dbReference>
<feature type="active site" description="Glycyl thioester intermediate" evidence="3">
    <location>
        <position position="627"/>
    </location>
</feature>